<reference evidence="2" key="1">
    <citation type="submission" date="2018-01" db="EMBL/GenBank/DDBJ databases">
        <authorList>
            <person name="Mao J.F."/>
        </authorList>
    </citation>
    <scope>NUCLEOTIDE SEQUENCE</scope>
    <source>
        <strain evidence="2">Huo1</strain>
        <tissue evidence="2">Leaf</tissue>
    </source>
</reference>
<keyword evidence="3" id="KW-1185">Reference proteome</keyword>
<feature type="region of interest" description="Disordered" evidence="1">
    <location>
        <begin position="125"/>
        <end position="177"/>
    </location>
</feature>
<dbReference type="EMBL" id="PNBA02000010">
    <property type="protein sequence ID" value="KAG6409313.1"/>
    <property type="molecule type" value="Genomic_DNA"/>
</dbReference>
<reference evidence="2" key="2">
    <citation type="submission" date="2020-08" db="EMBL/GenBank/DDBJ databases">
        <title>Plant Genome Project.</title>
        <authorList>
            <person name="Zhang R.-G."/>
        </authorList>
    </citation>
    <scope>NUCLEOTIDE SEQUENCE</scope>
    <source>
        <strain evidence="2">Huo1</strain>
        <tissue evidence="2">Leaf</tissue>
    </source>
</reference>
<evidence type="ECO:0000313" key="3">
    <source>
        <dbReference type="Proteomes" id="UP000298416"/>
    </source>
</evidence>
<feature type="region of interest" description="Disordered" evidence="1">
    <location>
        <begin position="1"/>
        <end position="53"/>
    </location>
</feature>
<feature type="compositionally biased region" description="Basic residues" evidence="1">
    <location>
        <begin position="24"/>
        <end position="36"/>
    </location>
</feature>
<gene>
    <name evidence="2" type="ORF">SASPL_127350</name>
</gene>
<evidence type="ECO:0000256" key="1">
    <source>
        <dbReference type="SAM" id="MobiDB-lite"/>
    </source>
</evidence>
<accession>A0A8X8X9H4</accession>
<comment type="caution">
    <text evidence="2">The sequence shown here is derived from an EMBL/GenBank/DDBJ whole genome shotgun (WGS) entry which is preliminary data.</text>
</comment>
<dbReference type="AlphaFoldDB" id="A0A8X8X9H4"/>
<evidence type="ECO:0000313" key="2">
    <source>
        <dbReference type="EMBL" id="KAG6409313.1"/>
    </source>
</evidence>
<name>A0A8X8X9H4_SALSN</name>
<proteinExistence type="predicted"/>
<organism evidence="2">
    <name type="scientific">Salvia splendens</name>
    <name type="common">Scarlet sage</name>
    <dbReference type="NCBI Taxonomy" id="180675"/>
    <lineage>
        <taxon>Eukaryota</taxon>
        <taxon>Viridiplantae</taxon>
        <taxon>Streptophyta</taxon>
        <taxon>Embryophyta</taxon>
        <taxon>Tracheophyta</taxon>
        <taxon>Spermatophyta</taxon>
        <taxon>Magnoliopsida</taxon>
        <taxon>eudicotyledons</taxon>
        <taxon>Gunneridae</taxon>
        <taxon>Pentapetalae</taxon>
        <taxon>asterids</taxon>
        <taxon>lamiids</taxon>
        <taxon>Lamiales</taxon>
        <taxon>Lamiaceae</taxon>
        <taxon>Nepetoideae</taxon>
        <taxon>Mentheae</taxon>
        <taxon>Salviinae</taxon>
        <taxon>Salvia</taxon>
        <taxon>Salvia subgen. Calosphace</taxon>
        <taxon>core Calosphace</taxon>
    </lineage>
</organism>
<protein>
    <submittedName>
        <fullName evidence="2">Uncharacterized protein</fullName>
    </submittedName>
</protein>
<dbReference type="CDD" id="cd00303">
    <property type="entry name" value="retropepsin_like"/>
    <property type="match status" value="1"/>
</dbReference>
<sequence length="520" mass="57544">MQPDRTSPGVSDCEASKGVQSTPKPKKKDRPKRTRSKPMAGSPSSPITGDVPEGFTLHEVGQMVHDLTLRIASDEKKIQSNRFAHEAFERQQTILNKSVEDLIAPASLSDAIALAQQLAACRTATAQTTPPSSRPVWSNRDQRQSFRATSQTTKVHEQPKPQPNVRAGAYPPEGQPRDYPIVRVSAAERAERTSRGLCWYCPAKYTREHVCSKKFYALIGEDSEDDECGAKEDDSTNDDGENMVISGDVSTIHVIGPKLKPRSLRITGNIKATPVSVLIDGGSTHNFIKPSVAESTTLILQGHSFEVDLFLLQVEGPDVILGVQWLQDLGDVTKNYKTLTMRFELNQVPICLQGEDTPPRRISYNSLFSLIGQDPESEIFEIIPIQNQNQAEKQPVLPVNPILHDILIPAVSALPVEFHRSQPDDTPLRAMDKRTVLVDKVPQEQWLVQWSSDTFSDATWEDAAPDAHSKPASMQPDRTSPGVSDCEASKGVQSTPKPKKKDRPKRTRSKPVKFGDFISH</sequence>
<dbReference type="Proteomes" id="UP000298416">
    <property type="component" value="Unassembled WGS sequence"/>
</dbReference>
<feature type="compositionally biased region" description="Basic residues" evidence="1">
    <location>
        <begin position="497"/>
        <end position="511"/>
    </location>
</feature>
<feature type="region of interest" description="Disordered" evidence="1">
    <location>
        <begin position="461"/>
        <end position="520"/>
    </location>
</feature>